<accession>A0A8J7U6W5</accession>
<evidence type="ECO:0000313" key="3">
    <source>
        <dbReference type="Proteomes" id="UP000664417"/>
    </source>
</evidence>
<keyword evidence="1" id="KW-0175">Coiled coil</keyword>
<dbReference type="Proteomes" id="UP000664417">
    <property type="component" value="Unassembled WGS sequence"/>
</dbReference>
<organism evidence="2 3">
    <name type="scientific">Acanthopleuribacter pedis</name>
    <dbReference type="NCBI Taxonomy" id="442870"/>
    <lineage>
        <taxon>Bacteria</taxon>
        <taxon>Pseudomonadati</taxon>
        <taxon>Acidobacteriota</taxon>
        <taxon>Holophagae</taxon>
        <taxon>Acanthopleuribacterales</taxon>
        <taxon>Acanthopleuribacteraceae</taxon>
        <taxon>Acanthopleuribacter</taxon>
    </lineage>
</organism>
<evidence type="ECO:0000256" key="1">
    <source>
        <dbReference type="SAM" id="Coils"/>
    </source>
</evidence>
<sequence>MSLLFSLITFFWMPPTHQVPSHLTIWEQIAEVEGFIKAEVNKQNRAFGVFSSDPVRGYYLDEQGVMLFVPVRYKKRSKPTTVREQTVPVAARTQSITANREELNRRKRQWRETLQQDELEKEAAFEELVTFIRNNIPKIGQRLPALKDSEQLTVIVEEREPAWYFAGLHYRPQASRKLVTLRVTKSDLDSIKEHETDFPGAWIQKIKRTNNHRDMRRILP</sequence>
<comment type="caution">
    <text evidence="2">The sequence shown here is derived from an EMBL/GenBank/DDBJ whole genome shotgun (WGS) entry which is preliminary data.</text>
</comment>
<dbReference type="EMBL" id="JAFREP010000019">
    <property type="protein sequence ID" value="MBO1320796.1"/>
    <property type="molecule type" value="Genomic_DNA"/>
</dbReference>
<proteinExistence type="predicted"/>
<feature type="coiled-coil region" evidence="1">
    <location>
        <begin position="100"/>
        <end position="127"/>
    </location>
</feature>
<gene>
    <name evidence="2" type="ORF">J3U88_20120</name>
</gene>
<keyword evidence="3" id="KW-1185">Reference proteome</keyword>
<dbReference type="AlphaFoldDB" id="A0A8J7U6W5"/>
<evidence type="ECO:0000313" key="2">
    <source>
        <dbReference type="EMBL" id="MBO1320796.1"/>
    </source>
</evidence>
<dbReference type="RefSeq" id="WP_207860748.1">
    <property type="nucleotide sequence ID" value="NZ_JAFREP010000019.1"/>
</dbReference>
<name>A0A8J7U6W5_9BACT</name>
<reference evidence="2" key="1">
    <citation type="submission" date="2021-03" db="EMBL/GenBank/DDBJ databases">
        <authorList>
            <person name="Wang G."/>
        </authorList>
    </citation>
    <scope>NUCLEOTIDE SEQUENCE</scope>
    <source>
        <strain evidence="2">KCTC 12899</strain>
    </source>
</reference>
<protein>
    <submittedName>
        <fullName evidence="2">Uncharacterized protein</fullName>
    </submittedName>
</protein>